<dbReference type="RefSeq" id="WP_314805036.1">
    <property type="nucleotide sequence ID" value="NZ_CP130319.1"/>
</dbReference>
<gene>
    <name evidence="1" type="ORF">MJB10_11780</name>
</gene>
<evidence type="ECO:0000313" key="1">
    <source>
        <dbReference type="EMBL" id="WNR46735.1"/>
    </source>
</evidence>
<keyword evidence="2" id="KW-1185">Reference proteome</keyword>
<reference evidence="1" key="1">
    <citation type="submission" date="2022-02" db="EMBL/GenBank/DDBJ databases">
        <title>Paenibacillus sp. MBLB1832 Whole Genome Shotgun Sequencing.</title>
        <authorList>
            <person name="Hwang C.Y."/>
            <person name="Cho E.-S."/>
            <person name="Seo M.-J."/>
        </authorList>
    </citation>
    <scope>NUCLEOTIDE SEQUENCE</scope>
    <source>
        <strain evidence="1">MBLB1832</strain>
    </source>
</reference>
<protein>
    <submittedName>
        <fullName evidence="1">Uncharacterized protein</fullName>
    </submittedName>
</protein>
<proteinExistence type="predicted"/>
<dbReference type="AlphaFoldDB" id="A0AA96LY95"/>
<accession>A0AA96LY95</accession>
<organism evidence="1 2">
    <name type="scientific">Paenibacillus roseopurpureus</name>
    <dbReference type="NCBI Taxonomy" id="2918901"/>
    <lineage>
        <taxon>Bacteria</taxon>
        <taxon>Bacillati</taxon>
        <taxon>Bacillota</taxon>
        <taxon>Bacilli</taxon>
        <taxon>Bacillales</taxon>
        <taxon>Paenibacillaceae</taxon>
        <taxon>Paenibacillus</taxon>
    </lineage>
</organism>
<dbReference type="Proteomes" id="UP001304650">
    <property type="component" value="Chromosome"/>
</dbReference>
<name>A0AA96LY95_9BACL</name>
<sequence length="98" mass="11656">MPLVLHNTSTNQLYTCMLVNHYGLAYYGVKFWNEWEEAETGAPEFLASQSVDEPSQWQLMEIQENEMKICNVKLRNSAQWQLYWSLETRKPEVRKLEI</sequence>
<evidence type="ECO:0000313" key="2">
    <source>
        <dbReference type="Proteomes" id="UP001304650"/>
    </source>
</evidence>
<dbReference type="KEGG" id="proo:MJB10_11780"/>
<dbReference type="EMBL" id="CP130319">
    <property type="protein sequence ID" value="WNR46735.1"/>
    <property type="molecule type" value="Genomic_DNA"/>
</dbReference>